<dbReference type="PANTHER" id="PTHR11206">
    <property type="entry name" value="MULTIDRUG RESISTANCE PROTEIN"/>
    <property type="match status" value="1"/>
</dbReference>
<dbReference type="GO" id="GO:0016020">
    <property type="term" value="C:membrane"/>
    <property type="evidence" value="ECO:0007669"/>
    <property type="project" value="InterPro"/>
</dbReference>
<dbReference type="Pfam" id="PF01554">
    <property type="entry name" value="MatE"/>
    <property type="match status" value="1"/>
</dbReference>
<sequence length="143" mass="15152">MVGAGSTNSGLESPLIPVLPQELEVQRKPGLLSKDEVIQEIKKQLLLAGPLVISVMYVGHLGEATSFASVTGLSLIIGMGSALDTFCGQSYGAKQYHMLGIHLQRAMLVLGLVCIPLATVWFNAGHILKFLGQDPEIAAAARN</sequence>
<keyword evidence="4" id="KW-1185">Reference proteome</keyword>
<evidence type="ECO:0000313" key="3">
    <source>
        <dbReference type="EMBL" id="RXH78807.1"/>
    </source>
</evidence>
<name>A0A498I9Y8_MALDO</name>
<dbReference type="GO" id="GO:0015297">
    <property type="term" value="F:antiporter activity"/>
    <property type="evidence" value="ECO:0007669"/>
    <property type="project" value="InterPro"/>
</dbReference>
<comment type="caution">
    <text evidence="3">The sequence shown here is derived from an EMBL/GenBank/DDBJ whole genome shotgun (WGS) entry which is preliminary data.</text>
</comment>
<accession>A0A498I9Y8</accession>
<comment type="similarity">
    <text evidence="1">Belongs to the multi antimicrobial extrusion (MATE) (TC 2.A.66.1) family.</text>
</comment>
<dbReference type="GO" id="GO:0042910">
    <property type="term" value="F:xenobiotic transmembrane transporter activity"/>
    <property type="evidence" value="ECO:0007669"/>
    <property type="project" value="InterPro"/>
</dbReference>
<evidence type="ECO:0008006" key="5">
    <source>
        <dbReference type="Google" id="ProtNLM"/>
    </source>
</evidence>
<protein>
    <recommendedName>
        <fullName evidence="5">Protein DETOXIFICATION</fullName>
    </recommendedName>
</protein>
<dbReference type="AlphaFoldDB" id="A0A498I9Y8"/>
<evidence type="ECO:0000256" key="2">
    <source>
        <dbReference type="SAM" id="Phobius"/>
    </source>
</evidence>
<keyword evidence="2" id="KW-1133">Transmembrane helix</keyword>
<keyword evidence="2" id="KW-0472">Membrane</keyword>
<dbReference type="Proteomes" id="UP000290289">
    <property type="component" value="Chromosome 13"/>
</dbReference>
<organism evidence="3 4">
    <name type="scientific">Malus domestica</name>
    <name type="common">Apple</name>
    <name type="synonym">Pyrus malus</name>
    <dbReference type="NCBI Taxonomy" id="3750"/>
    <lineage>
        <taxon>Eukaryota</taxon>
        <taxon>Viridiplantae</taxon>
        <taxon>Streptophyta</taxon>
        <taxon>Embryophyta</taxon>
        <taxon>Tracheophyta</taxon>
        <taxon>Spermatophyta</taxon>
        <taxon>Magnoliopsida</taxon>
        <taxon>eudicotyledons</taxon>
        <taxon>Gunneridae</taxon>
        <taxon>Pentapetalae</taxon>
        <taxon>rosids</taxon>
        <taxon>fabids</taxon>
        <taxon>Rosales</taxon>
        <taxon>Rosaceae</taxon>
        <taxon>Amygdaloideae</taxon>
        <taxon>Maleae</taxon>
        <taxon>Malus</taxon>
    </lineage>
</organism>
<reference evidence="3 4" key="1">
    <citation type="submission" date="2018-10" db="EMBL/GenBank/DDBJ databases">
        <title>A high-quality apple genome assembly.</title>
        <authorList>
            <person name="Hu J."/>
        </authorList>
    </citation>
    <scope>NUCLEOTIDE SEQUENCE [LARGE SCALE GENOMIC DNA]</scope>
    <source>
        <strain evidence="4">cv. HFTH1</strain>
        <tissue evidence="3">Young leaf</tissue>
    </source>
</reference>
<feature type="transmembrane region" description="Helical" evidence="2">
    <location>
        <begin position="106"/>
        <end position="124"/>
    </location>
</feature>
<evidence type="ECO:0000313" key="4">
    <source>
        <dbReference type="Proteomes" id="UP000290289"/>
    </source>
</evidence>
<keyword evidence="2" id="KW-0812">Transmembrane</keyword>
<feature type="transmembrane region" description="Helical" evidence="2">
    <location>
        <begin position="67"/>
        <end position="86"/>
    </location>
</feature>
<dbReference type="InterPro" id="IPR002528">
    <property type="entry name" value="MATE_fam"/>
</dbReference>
<dbReference type="EMBL" id="RDQH01000339">
    <property type="protein sequence ID" value="RXH78807.1"/>
    <property type="molecule type" value="Genomic_DNA"/>
</dbReference>
<proteinExistence type="inferred from homology"/>
<gene>
    <name evidence="3" type="ORF">DVH24_002325</name>
</gene>
<evidence type="ECO:0000256" key="1">
    <source>
        <dbReference type="ARBA" id="ARBA00010199"/>
    </source>
</evidence>